<protein>
    <submittedName>
        <fullName evidence="1">Uncharacterized protein</fullName>
    </submittedName>
</protein>
<reference evidence="1 2" key="1">
    <citation type="journal article" date="2017" name="Genome Announc.">
        <title>Draft Genome Sequence of Romboutsia weinsteinii sp. nov. Strain CCRI-19649(T) Isolated from Surface Water.</title>
        <authorList>
            <person name="Maheux A.F."/>
            <person name="Boudreau D.K."/>
            <person name="Berube E."/>
            <person name="Boissinot M."/>
            <person name="Cantin P."/>
            <person name="Raymond F."/>
            <person name="Corbeil J."/>
            <person name="Omar R.F."/>
            <person name="Bergeron M.G."/>
        </authorList>
    </citation>
    <scope>NUCLEOTIDE SEQUENCE [LARGE SCALE GENOMIC DNA]</scope>
    <source>
        <strain evidence="1 2">CCRI-19649</strain>
    </source>
</reference>
<organism evidence="1 2">
    <name type="scientific">Romboutsia weinsteinii</name>
    <dbReference type="NCBI Taxonomy" id="2020949"/>
    <lineage>
        <taxon>Bacteria</taxon>
        <taxon>Bacillati</taxon>
        <taxon>Bacillota</taxon>
        <taxon>Clostridia</taxon>
        <taxon>Peptostreptococcales</taxon>
        <taxon>Peptostreptococcaceae</taxon>
        <taxon>Romboutsia</taxon>
    </lineage>
</organism>
<gene>
    <name evidence="1" type="ORF">CHL78_016830</name>
</gene>
<accession>A0A371IYZ0</accession>
<sequence>MIQTSFENRKLKIEYIEEVEEGIKSSKYKFRVDIKDFDTPCLGIEYDEDEDVIERIWIEEDGFDNDAKGHVVYKIFSLIEYEVIEIMKFMIKHI</sequence>
<proteinExistence type="predicted"/>
<evidence type="ECO:0000313" key="1">
    <source>
        <dbReference type="EMBL" id="RDY25705.1"/>
    </source>
</evidence>
<name>A0A371IYZ0_9FIRM</name>
<dbReference type="Proteomes" id="UP000215694">
    <property type="component" value="Unassembled WGS sequence"/>
</dbReference>
<evidence type="ECO:0000313" key="2">
    <source>
        <dbReference type="Proteomes" id="UP000215694"/>
    </source>
</evidence>
<keyword evidence="2" id="KW-1185">Reference proteome</keyword>
<dbReference type="AlphaFoldDB" id="A0A371IYZ0"/>
<comment type="caution">
    <text evidence="1">The sequence shown here is derived from an EMBL/GenBank/DDBJ whole genome shotgun (WGS) entry which is preliminary data.</text>
</comment>
<dbReference type="RefSeq" id="WP_094367349.1">
    <property type="nucleotide sequence ID" value="NZ_NOJY02000052.1"/>
</dbReference>
<dbReference type="OrthoDB" id="1753509at2"/>
<dbReference type="EMBL" id="NOJY02000052">
    <property type="protein sequence ID" value="RDY25705.1"/>
    <property type="molecule type" value="Genomic_DNA"/>
</dbReference>